<dbReference type="InParanoid" id="A0A165ENJ5"/>
<reference evidence="2 3" key="1">
    <citation type="journal article" date="2016" name="Mol. Biol. Evol.">
        <title>Comparative Genomics of Early-Diverging Mushroom-Forming Fungi Provides Insights into the Origins of Lignocellulose Decay Capabilities.</title>
        <authorList>
            <person name="Nagy L.G."/>
            <person name="Riley R."/>
            <person name="Tritt A."/>
            <person name="Adam C."/>
            <person name="Daum C."/>
            <person name="Floudas D."/>
            <person name="Sun H."/>
            <person name="Yadav J.S."/>
            <person name="Pangilinan J."/>
            <person name="Larsson K.H."/>
            <person name="Matsuura K."/>
            <person name="Barry K."/>
            <person name="Labutti K."/>
            <person name="Kuo R."/>
            <person name="Ohm R.A."/>
            <person name="Bhattacharya S.S."/>
            <person name="Shirouzu T."/>
            <person name="Yoshinaga Y."/>
            <person name="Martin F.M."/>
            <person name="Grigoriev I.V."/>
            <person name="Hibbett D.S."/>
        </authorList>
    </citation>
    <scope>NUCLEOTIDE SEQUENCE [LARGE SCALE GENOMIC DNA]</scope>
    <source>
        <strain evidence="2 3">HHB12733</strain>
    </source>
</reference>
<organism evidence="2 3">
    <name type="scientific">Calocera cornea HHB12733</name>
    <dbReference type="NCBI Taxonomy" id="1353952"/>
    <lineage>
        <taxon>Eukaryota</taxon>
        <taxon>Fungi</taxon>
        <taxon>Dikarya</taxon>
        <taxon>Basidiomycota</taxon>
        <taxon>Agaricomycotina</taxon>
        <taxon>Dacrymycetes</taxon>
        <taxon>Dacrymycetales</taxon>
        <taxon>Dacrymycetaceae</taxon>
        <taxon>Calocera</taxon>
    </lineage>
</organism>
<feature type="region of interest" description="Disordered" evidence="1">
    <location>
        <begin position="52"/>
        <end position="96"/>
    </location>
</feature>
<evidence type="ECO:0000313" key="2">
    <source>
        <dbReference type="EMBL" id="KZT55223.1"/>
    </source>
</evidence>
<proteinExistence type="predicted"/>
<name>A0A165ENJ5_9BASI</name>
<accession>A0A165ENJ5</accession>
<protein>
    <submittedName>
        <fullName evidence="2">Uncharacterized protein</fullName>
    </submittedName>
</protein>
<dbReference type="AlphaFoldDB" id="A0A165ENJ5"/>
<feature type="compositionally biased region" description="Low complexity" evidence="1">
    <location>
        <begin position="59"/>
        <end position="80"/>
    </location>
</feature>
<keyword evidence="3" id="KW-1185">Reference proteome</keyword>
<dbReference type="Proteomes" id="UP000076842">
    <property type="component" value="Unassembled WGS sequence"/>
</dbReference>
<gene>
    <name evidence="2" type="ORF">CALCODRAFT_359214</name>
</gene>
<evidence type="ECO:0000256" key="1">
    <source>
        <dbReference type="SAM" id="MobiDB-lite"/>
    </source>
</evidence>
<evidence type="ECO:0000313" key="3">
    <source>
        <dbReference type="Proteomes" id="UP000076842"/>
    </source>
</evidence>
<sequence>MGQAAAMQALQHLTGGGGSSPGGGLASILGGLAGGAGAGGAGAAISSLLGGGSGGGSGPASAGPHPSSAGPGAAAPQAAGGAAGGAPGPAAPTAAPTSPYEKLIAVAMMQASELFDKHGSGDPAAKQQAIQSAASTVMKLMNRYQSGGSSAGAQLQPGEIQGLFSSFMKAFM</sequence>
<dbReference type="EMBL" id="KV423999">
    <property type="protein sequence ID" value="KZT55223.1"/>
    <property type="molecule type" value="Genomic_DNA"/>
</dbReference>